<sequence>MSGSEDLKLLNTWVEQFVPKEDVGVFDKIKRAIDLLPDIDLGKDESGREIMLSCHILSRAVARVFNLKCIDGSYRFFYLSDYSVCNHFNCMDGIKNNIIFISCNHSWVLTKNQNIIDVYPIGVLGGPILISCNPLSPVSRLYFPMSTRSVSNGGFSKPSFQRSVKKIISEIRKVTKAEQFDSI</sequence>
<evidence type="ECO:0000313" key="1">
    <source>
        <dbReference type="EMBL" id="HGT71099.1"/>
    </source>
</evidence>
<name>A0A7C4R596_UNCC3</name>
<accession>A0A7C4R596</accession>
<gene>
    <name evidence="1" type="ORF">ENT43_02460</name>
</gene>
<organism evidence="1">
    <name type="scientific">candidate division CPR3 bacterium</name>
    <dbReference type="NCBI Taxonomy" id="2268181"/>
    <lineage>
        <taxon>Bacteria</taxon>
        <taxon>Bacteria division CPR3</taxon>
    </lineage>
</organism>
<reference evidence="1" key="1">
    <citation type="journal article" date="2020" name="mSystems">
        <title>Genome- and Community-Level Interaction Insights into Carbon Utilization and Element Cycling Functions of Hydrothermarchaeota in Hydrothermal Sediment.</title>
        <authorList>
            <person name="Zhou Z."/>
            <person name="Liu Y."/>
            <person name="Xu W."/>
            <person name="Pan J."/>
            <person name="Luo Z.H."/>
            <person name="Li M."/>
        </authorList>
    </citation>
    <scope>NUCLEOTIDE SEQUENCE [LARGE SCALE GENOMIC DNA]</scope>
    <source>
        <strain evidence="1">SpSt-579</strain>
    </source>
</reference>
<comment type="caution">
    <text evidence="1">The sequence shown here is derived from an EMBL/GenBank/DDBJ whole genome shotgun (WGS) entry which is preliminary data.</text>
</comment>
<dbReference type="AlphaFoldDB" id="A0A7C4R596"/>
<proteinExistence type="predicted"/>
<dbReference type="EMBL" id="DSYQ01000010">
    <property type="protein sequence ID" value="HGT71099.1"/>
    <property type="molecule type" value="Genomic_DNA"/>
</dbReference>
<protein>
    <submittedName>
        <fullName evidence="1">Uncharacterized protein</fullName>
    </submittedName>
</protein>